<evidence type="ECO:0000313" key="3">
    <source>
        <dbReference type="Proteomes" id="UP001459714"/>
    </source>
</evidence>
<comment type="caution">
    <text evidence="2">The sequence shown here is derived from an EMBL/GenBank/DDBJ whole genome shotgun (WGS) entry which is preliminary data.</text>
</comment>
<reference evidence="2 3" key="1">
    <citation type="submission" date="2024-03" db="EMBL/GenBank/DDBJ databases">
        <title>Bacilli Hybrid Assemblies.</title>
        <authorList>
            <person name="Kovac J."/>
        </authorList>
    </citation>
    <scope>NUCLEOTIDE SEQUENCE [LARGE SCALE GENOMIC DNA]</scope>
    <source>
        <strain evidence="2 3">FSL M8-0022</strain>
    </source>
</reference>
<dbReference type="Pfam" id="PF12642">
    <property type="entry name" value="TpcC"/>
    <property type="match status" value="1"/>
</dbReference>
<dbReference type="RefSeq" id="WP_342021158.1">
    <property type="nucleotide sequence ID" value="NZ_JBBYAK010000003.1"/>
</dbReference>
<dbReference type="EMBL" id="JBBYAK010000003">
    <property type="protein sequence ID" value="MEL3959532.1"/>
    <property type="molecule type" value="Genomic_DNA"/>
</dbReference>
<evidence type="ECO:0000313" key="2">
    <source>
        <dbReference type="EMBL" id="MEL3959532.1"/>
    </source>
</evidence>
<dbReference type="CDD" id="cd16386">
    <property type="entry name" value="TcpC_N"/>
    <property type="match status" value="1"/>
</dbReference>
<accession>A0ABU9K313</accession>
<dbReference type="Gene3D" id="3.10.450.540">
    <property type="match status" value="2"/>
</dbReference>
<dbReference type="CDD" id="cd16428">
    <property type="entry name" value="TcpC_C"/>
    <property type="match status" value="1"/>
</dbReference>
<name>A0ABU9K313_9BACI</name>
<proteinExistence type="predicted"/>
<dbReference type="InterPro" id="IPR024735">
    <property type="entry name" value="TcpC"/>
</dbReference>
<dbReference type="Proteomes" id="UP001459714">
    <property type="component" value="Unassembled WGS sequence"/>
</dbReference>
<keyword evidence="3" id="KW-1185">Reference proteome</keyword>
<evidence type="ECO:0000256" key="1">
    <source>
        <dbReference type="SAM" id="Phobius"/>
    </source>
</evidence>
<dbReference type="InterPro" id="IPR035628">
    <property type="entry name" value="TcpC_C"/>
</dbReference>
<protein>
    <submittedName>
        <fullName evidence="2">Conjugal transfer protein</fullName>
    </submittedName>
</protein>
<gene>
    <name evidence="2" type="ORF">NST17_20480</name>
</gene>
<keyword evidence="1" id="KW-0472">Membrane</keyword>
<sequence length="387" mass="45096">MKLKNKKGSKNQQLDKNKKLSKFREYYLKWKKWSEMEKEKKEFLKRNQNKSIKPKGYVARKIGVVSFWVLFGFMFLVVMVTFFSSDDKANADQKIEIKQNYATSPEAIQYAKNFVQDYFNWTISDEAIKGRNQTLEKYFVKGIFQSATMDLKQVGWNSSFKEAQLKKVEEKGENLAYITFLVKFELKRVPTPEQPENTETKQLEKYFVVPVAYDGGTFGVYELPKFTYIYEDKTTIKEVTTKGKLQKANVDIIQQIETFLPTFFKTYSEDEKDKLNYMLTNEKVTNGLNGTIHFDSIDKMEVFNGSKENHYIVFTQVIFVEPETGIPFKVNHQLELVKQGDRFVVDGMDNMTDKEVVSEGDKDKEVNVKAKPVDIEKAEVPEVDQSN</sequence>
<keyword evidence="1" id="KW-1133">Transmembrane helix</keyword>
<keyword evidence="1" id="KW-0812">Transmembrane</keyword>
<feature type="transmembrane region" description="Helical" evidence="1">
    <location>
        <begin position="62"/>
        <end position="83"/>
    </location>
</feature>
<organism evidence="2 3">
    <name type="scientific">Caldifermentibacillus hisashii</name>
    <dbReference type="NCBI Taxonomy" id="996558"/>
    <lineage>
        <taxon>Bacteria</taxon>
        <taxon>Bacillati</taxon>
        <taxon>Bacillota</taxon>
        <taxon>Bacilli</taxon>
        <taxon>Bacillales</taxon>
        <taxon>Bacillaceae</taxon>
        <taxon>Caldifermentibacillus</taxon>
    </lineage>
</organism>